<dbReference type="EMBL" id="JAVIJP010000027">
    <property type="protein sequence ID" value="KAL3635177.1"/>
    <property type="molecule type" value="Genomic_DNA"/>
</dbReference>
<sequence length="105" mass="12337">MSQMEKFQYKYEKLVDKKAAKTKRRFWPKKLNGRVKGLKLSRPRKFNIAFVLSRKISKICAGFVKMDEVYPSIVFSCQWGLPVLSHSSVKSNKSYVSCYKSLTWF</sequence>
<keyword evidence="2" id="KW-1185">Reference proteome</keyword>
<name>A0ABD3D2Z1_9LAMI</name>
<dbReference type="Proteomes" id="UP001632038">
    <property type="component" value="Unassembled WGS sequence"/>
</dbReference>
<evidence type="ECO:0000313" key="1">
    <source>
        <dbReference type="EMBL" id="KAL3635177.1"/>
    </source>
</evidence>
<comment type="caution">
    <text evidence="1">The sequence shown here is derived from an EMBL/GenBank/DDBJ whole genome shotgun (WGS) entry which is preliminary data.</text>
</comment>
<dbReference type="AlphaFoldDB" id="A0ABD3D2Z1"/>
<protein>
    <submittedName>
        <fullName evidence="1">Uncharacterized protein</fullName>
    </submittedName>
</protein>
<evidence type="ECO:0000313" key="2">
    <source>
        <dbReference type="Proteomes" id="UP001632038"/>
    </source>
</evidence>
<accession>A0ABD3D2Z1</accession>
<organism evidence="1 2">
    <name type="scientific">Castilleja foliolosa</name>
    <dbReference type="NCBI Taxonomy" id="1961234"/>
    <lineage>
        <taxon>Eukaryota</taxon>
        <taxon>Viridiplantae</taxon>
        <taxon>Streptophyta</taxon>
        <taxon>Embryophyta</taxon>
        <taxon>Tracheophyta</taxon>
        <taxon>Spermatophyta</taxon>
        <taxon>Magnoliopsida</taxon>
        <taxon>eudicotyledons</taxon>
        <taxon>Gunneridae</taxon>
        <taxon>Pentapetalae</taxon>
        <taxon>asterids</taxon>
        <taxon>lamiids</taxon>
        <taxon>Lamiales</taxon>
        <taxon>Orobanchaceae</taxon>
        <taxon>Pedicularideae</taxon>
        <taxon>Castillejinae</taxon>
        <taxon>Castilleja</taxon>
    </lineage>
</organism>
<reference evidence="2" key="1">
    <citation type="journal article" date="2024" name="IScience">
        <title>Strigolactones Initiate the Formation of Haustorium-like Structures in Castilleja.</title>
        <authorList>
            <person name="Buerger M."/>
            <person name="Peterson D."/>
            <person name="Chory J."/>
        </authorList>
    </citation>
    <scope>NUCLEOTIDE SEQUENCE [LARGE SCALE GENOMIC DNA]</scope>
</reference>
<gene>
    <name evidence="1" type="ORF">CASFOL_019724</name>
</gene>
<proteinExistence type="predicted"/>